<evidence type="ECO:0000313" key="2">
    <source>
        <dbReference type="EMBL" id="MTD32436.1"/>
    </source>
</evidence>
<name>A0A844G7W1_9NEIS</name>
<organism evidence="2 3">
    <name type="scientific">Paludibacterium denitrificans</name>
    <dbReference type="NCBI Taxonomy" id="2675226"/>
    <lineage>
        <taxon>Bacteria</taxon>
        <taxon>Pseudomonadati</taxon>
        <taxon>Pseudomonadota</taxon>
        <taxon>Betaproteobacteria</taxon>
        <taxon>Neisseriales</taxon>
        <taxon>Chromobacteriaceae</taxon>
        <taxon>Paludibacterium</taxon>
    </lineage>
</organism>
<dbReference type="SUPFAM" id="SSF52540">
    <property type="entry name" value="P-loop containing nucleoside triphosphate hydrolases"/>
    <property type="match status" value="1"/>
</dbReference>
<comment type="caution">
    <text evidence="2">The sequence shown here is derived from an EMBL/GenBank/DDBJ whole genome shotgun (WGS) entry which is preliminary data.</text>
</comment>
<dbReference type="InterPro" id="IPR027417">
    <property type="entry name" value="P-loop_NTPase"/>
</dbReference>
<dbReference type="AlphaFoldDB" id="A0A844G7W1"/>
<gene>
    <name evidence="2" type="ORF">GKE73_01375</name>
</gene>
<dbReference type="EMBL" id="WLYX01000001">
    <property type="protein sequence ID" value="MTD32436.1"/>
    <property type="molecule type" value="Genomic_DNA"/>
</dbReference>
<evidence type="ECO:0000256" key="1">
    <source>
        <dbReference type="SAM" id="MobiDB-lite"/>
    </source>
</evidence>
<feature type="region of interest" description="Disordered" evidence="1">
    <location>
        <begin position="45"/>
        <end position="81"/>
    </location>
</feature>
<feature type="compositionally biased region" description="Basic and acidic residues" evidence="1">
    <location>
        <begin position="65"/>
        <end position="81"/>
    </location>
</feature>
<evidence type="ECO:0000313" key="3">
    <source>
        <dbReference type="Proteomes" id="UP000446658"/>
    </source>
</evidence>
<accession>A0A844G7W1</accession>
<keyword evidence="3" id="KW-1185">Reference proteome</keyword>
<protein>
    <submittedName>
        <fullName evidence="2">Uncharacterized protein</fullName>
    </submittedName>
</protein>
<dbReference type="Proteomes" id="UP000446658">
    <property type="component" value="Unassembled WGS sequence"/>
</dbReference>
<sequence>MMVMKEIALIGPKGSGKTYLARLLIDELKKCGIVARTTELSHKFRKTERTTGPEVLIPGNGRTGFHPDTDSEPHRSSQRDS</sequence>
<dbReference type="Gene3D" id="3.40.50.300">
    <property type="entry name" value="P-loop containing nucleotide triphosphate hydrolases"/>
    <property type="match status" value="1"/>
</dbReference>
<proteinExistence type="predicted"/>
<reference evidence="2 3" key="1">
    <citation type="submission" date="2019-11" db="EMBL/GenBank/DDBJ databases">
        <title>Draft genome sequence of Paludibacterium sp. dN18-1.</title>
        <authorList>
            <person name="Im W.-T."/>
        </authorList>
    </citation>
    <scope>NUCLEOTIDE SEQUENCE [LARGE SCALE GENOMIC DNA]</scope>
    <source>
        <strain evidence="3">dN 18-1</strain>
    </source>
</reference>